<gene>
    <name evidence="2" type="ORF">XENOCAPTIV_030378</name>
</gene>
<keyword evidence="3" id="KW-1185">Reference proteome</keyword>
<feature type="chain" id="PRO_5045885511" description="Secreted protein" evidence="1">
    <location>
        <begin position="24"/>
        <end position="117"/>
    </location>
</feature>
<keyword evidence="1" id="KW-0732">Signal</keyword>
<evidence type="ECO:0000313" key="2">
    <source>
        <dbReference type="EMBL" id="MEQ2191558.1"/>
    </source>
</evidence>
<feature type="signal peptide" evidence="1">
    <location>
        <begin position="1"/>
        <end position="23"/>
    </location>
</feature>
<dbReference type="EMBL" id="JAHRIN010000933">
    <property type="protein sequence ID" value="MEQ2191558.1"/>
    <property type="molecule type" value="Genomic_DNA"/>
</dbReference>
<dbReference type="Proteomes" id="UP001434883">
    <property type="component" value="Unassembled WGS sequence"/>
</dbReference>
<reference evidence="2 3" key="1">
    <citation type="submission" date="2021-06" db="EMBL/GenBank/DDBJ databases">
        <authorList>
            <person name="Palmer J.M."/>
        </authorList>
    </citation>
    <scope>NUCLEOTIDE SEQUENCE [LARGE SCALE GENOMIC DNA]</scope>
    <source>
        <strain evidence="2 3">XC_2019</strain>
        <tissue evidence="2">Muscle</tissue>
    </source>
</reference>
<protein>
    <recommendedName>
        <fullName evidence="4">Secreted protein</fullName>
    </recommendedName>
</protein>
<sequence length="117" mass="13382">MDCLTFMSVFVTFLHIFVHCLRSKSTDYPPVVRFHIFCRVSICNIFVTCTGCERFLCTQNQRNYFLALSGQIPSASFTMTHKGFSFASAQKDQNRESRVTVAGKENFTEQNSCSVRI</sequence>
<name>A0ABV0Q7K8_9TELE</name>
<evidence type="ECO:0000256" key="1">
    <source>
        <dbReference type="SAM" id="SignalP"/>
    </source>
</evidence>
<evidence type="ECO:0008006" key="4">
    <source>
        <dbReference type="Google" id="ProtNLM"/>
    </source>
</evidence>
<comment type="caution">
    <text evidence="2">The sequence shown here is derived from an EMBL/GenBank/DDBJ whole genome shotgun (WGS) entry which is preliminary data.</text>
</comment>
<organism evidence="2 3">
    <name type="scientific">Xenoophorus captivus</name>
    <dbReference type="NCBI Taxonomy" id="1517983"/>
    <lineage>
        <taxon>Eukaryota</taxon>
        <taxon>Metazoa</taxon>
        <taxon>Chordata</taxon>
        <taxon>Craniata</taxon>
        <taxon>Vertebrata</taxon>
        <taxon>Euteleostomi</taxon>
        <taxon>Actinopterygii</taxon>
        <taxon>Neopterygii</taxon>
        <taxon>Teleostei</taxon>
        <taxon>Neoteleostei</taxon>
        <taxon>Acanthomorphata</taxon>
        <taxon>Ovalentaria</taxon>
        <taxon>Atherinomorphae</taxon>
        <taxon>Cyprinodontiformes</taxon>
        <taxon>Goodeidae</taxon>
        <taxon>Xenoophorus</taxon>
    </lineage>
</organism>
<evidence type="ECO:0000313" key="3">
    <source>
        <dbReference type="Proteomes" id="UP001434883"/>
    </source>
</evidence>
<accession>A0ABV0Q7K8</accession>
<proteinExistence type="predicted"/>